<comment type="subcellular location">
    <subcellularLocation>
        <location evidence="1">Membrane</location>
    </subcellularLocation>
</comment>
<dbReference type="Proteomes" id="UP000321570">
    <property type="component" value="Unassembled WGS sequence"/>
</dbReference>
<dbReference type="InterPro" id="IPR044890">
    <property type="entry name" value="TMEM14_sf"/>
</dbReference>
<evidence type="ECO:0000256" key="1">
    <source>
        <dbReference type="ARBA" id="ARBA00004370"/>
    </source>
</evidence>
<dbReference type="GO" id="GO:0031966">
    <property type="term" value="C:mitochondrial membrane"/>
    <property type="evidence" value="ECO:0007669"/>
    <property type="project" value="TreeGrafter"/>
</dbReference>
<gene>
    <name evidence="7" type="ORF">WMSIL1_LOCUS4419</name>
</gene>
<dbReference type="GO" id="GO:0070453">
    <property type="term" value="P:regulation of heme biosynthetic process"/>
    <property type="evidence" value="ECO:0007669"/>
    <property type="project" value="TreeGrafter"/>
</dbReference>
<dbReference type="PANTHER" id="PTHR12668">
    <property type="entry name" value="TRANSMEMBRANE PROTEIN 14, 15"/>
    <property type="match status" value="1"/>
</dbReference>
<evidence type="ECO:0000256" key="5">
    <source>
        <dbReference type="ARBA" id="ARBA00023136"/>
    </source>
</evidence>
<evidence type="ECO:0000313" key="8">
    <source>
        <dbReference type="Proteomes" id="UP000321570"/>
    </source>
</evidence>
<dbReference type="AlphaFoldDB" id="A0A564YCH4"/>
<keyword evidence="4 6" id="KW-1133">Transmembrane helix</keyword>
<feature type="transmembrane region" description="Helical" evidence="6">
    <location>
        <begin position="77"/>
        <end position="98"/>
    </location>
</feature>
<evidence type="ECO:0000256" key="3">
    <source>
        <dbReference type="ARBA" id="ARBA00022692"/>
    </source>
</evidence>
<evidence type="ECO:0000256" key="4">
    <source>
        <dbReference type="ARBA" id="ARBA00022989"/>
    </source>
</evidence>
<feature type="transmembrane region" description="Helical" evidence="6">
    <location>
        <begin position="54"/>
        <end position="71"/>
    </location>
</feature>
<feature type="transmembrane region" description="Helical" evidence="6">
    <location>
        <begin position="30"/>
        <end position="47"/>
    </location>
</feature>
<evidence type="ECO:0000256" key="2">
    <source>
        <dbReference type="ARBA" id="ARBA00007590"/>
    </source>
</evidence>
<evidence type="ECO:0008006" key="9">
    <source>
        <dbReference type="Google" id="ProtNLM"/>
    </source>
</evidence>
<sequence>MVDAGGAVLSLLVGGGGAYGYAKTGNIPSLLAGLTIGTILLVGSRKYNEGDPNVLFGGSLALAGVMGYRYAVSGKLVPPATLFTLGTAMAIRCGRVMWRK</sequence>
<dbReference type="Gene3D" id="1.10.10.1740">
    <property type="entry name" value="Transmembrane protein 14-like"/>
    <property type="match status" value="1"/>
</dbReference>
<keyword evidence="5 6" id="KW-0472">Membrane</keyword>
<dbReference type="PANTHER" id="PTHR12668:SF43">
    <property type="entry name" value="TRANSMEMBRANE PROTEIN 14 HOMOLOG"/>
    <property type="match status" value="1"/>
</dbReference>
<proteinExistence type="inferred from homology"/>
<name>A0A564YCH4_HYMDI</name>
<accession>A0A564YCH4</accession>
<dbReference type="InterPro" id="IPR005349">
    <property type="entry name" value="TMEM14"/>
</dbReference>
<organism evidence="7 8">
    <name type="scientific">Hymenolepis diminuta</name>
    <name type="common">Rat tapeworm</name>
    <dbReference type="NCBI Taxonomy" id="6216"/>
    <lineage>
        <taxon>Eukaryota</taxon>
        <taxon>Metazoa</taxon>
        <taxon>Spiralia</taxon>
        <taxon>Lophotrochozoa</taxon>
        <taxon>Platyhelminthes</taxon>
        <taxon>Cestoda</taxon>
        <taxon>Eucestoda</taxon>
        <taxon>Cyclophyllidea</taxon>
        <taxon>Hymenolepididae</taxon>
        <taxon>Hymenolepis</taxon>
    </lineage>
</organism>
<dbReference type="Pfam" id="PF03647">
    <property type="entry name" value="Tmemb_14"/>
    <property type="match status" value="1"/>
</dbReference>
<evidence type="ECO:0000313" key="7">
    <source>
        <dbReference type="EMBL" id="VUZ44234.1"/>
    </source>
</evidence>
<comment type="similarity">
    <text evidence="2">Belongs to the TMEM14 family.</text>
</comment>
<reference evidence="7 8" key="1">
    <citation type="submission" date="2019-07" db="EMBL/GenBank/DDBJ databases">
        <authorList>
            <person name="Jastrzebski P J."/>
            <person name="Paukszto L."/>
            <person name="Jastrzebski P J."/>
        </authorList>
    </citation>
    <scope>NUCLEOTIDE SEQUENCE [LARGE SCALE GENOMIC DNA]</scope>
    <source>
        <strain evidence="7 8">WMS-il1</strain>
    </source>
</reference>
<protein>
    <recommendedName>
        <fullName evidence="9">Transmembrane protein 14C</fullName>
    </recommendedName>
</protein>
<keyword evidence="3 6" id="KW-0812">Transmembrane</keyword>
<evidence type="ECO:0000256" key="6">
    <source>
        <dbReference type="SAM" id="Phobius"/>
    </source>
</evidence>
<dbReference type="EMBL" id="CABIJS010000123">
    <property type="protein sequence ID" value="VUZ44234.1"/>
    <property type="molecule type" value="Genomic_DNA"/>
</dbReference>
<keyword evidence="8" id="KW-1185">Reference proteome</keyword>